<feature type="compositionally biased region" description="Polar residues" evidence="1">
    <location>
        <begin position="722"/>
        <end position="736"/>
    </location>
</feature>
<evidence type="ECO:0000256" key="1">
    <source>
        <dbReference type="SAM" id="MobiDB-lite"/>
    </source>
</evidence>
<feature type="region of interest" description="Disordered" evidence="1">
    <location>
        <begin position="647"/>
        <end position="694"/>
    </location>
</feature>
<dbReference type="EMBL" id="AWSO01000063">
    <property type="protein sequence ID" value="ESK95770.1"/>
    <property type="molecule type" value="Genomic_DNA"/>
</dbReference>
<feature type="compositionally biased region" description="Polar residues" evidence="1">
    <location>
        <begin position="84"/>
        <end position="96"/>
    </location>
</feature>
<feature type="compositionally biased region" description="Basic residues" evidence="1">
    <location>
        <begin position="475"/>
        <end position="487"/>
    </location>
</feature>
<feature type="region of interest" description="Disordered" evidence="1">
    <location>
        <begin position="708"/>
        <end position="758"/>
    </location>
</feature>
<dbReference type="OrthoDB" id="3270652at2759"/>
<proteinExistence type="predicted"/>
<feature type="compositionally biased region" description="Polar residues" evidence="1">
    <location>
        <begin position="403"/>
        <end position="420"/>
    </location>
</feature>
<dbReference type="AlphaFoldDB" id="V2XTB6"/>
<sequence>MPESTSAFPSVTADPSNGDSPTPGPSSQSTSDPALSLRAVALSTLKSKRRKPASTQSQSLLSRPALADNSVQLDYGQDDKDPSSSEVKFSANSKSAPENDGQPREEGEISDSEEAQLALAASGQPVPSDSPPSPSKLSQPSPSLDSNSGYQETTPPPSNLLDRISGPETVPSSSIAHHREASVSTITADDMDIDQSSHFVDENHVRPGLSMNQAQYDTAKEIILDLLGWGVPPSYLLDCGLSREIIFYVFSELNLRLPDGINPNEFVPYNSTTVAMLVRGVNVPPGGFPNLLPKPMPVMRNGHFATTQMSPMLGSPDSSSLNDMEKQRRQELLARKAVYASRKGRVPRKDTSSMMPSASHGQDVEMASVPTATVDDFLKTIESPDEAPQTHQRDERMVVDPSGSRQENHIQPAQQPSQIVYSPIEPPNSAESHTMDFDPPSRRSSSSTSSSNDTQRRPGKRPVAADFVDFESGPRHRNGHPHPHLKRKQEGSFASVSATRRCVIDLSDDEDGTNDEVGHIGSQGNGYNSPGLAGLTKSETTGYNTPLLPSTATSTPRTMSPGVGSLAEKEKEILKMRQMIAERERSRVVKSLKFKKTNTLMNGEDSQEGAHTPASLVPVKQEEEEMPLHSARPDDVVHTMIIDTSTTATLTTQDDQIIDDDPARDSEASSTASTPPPIDPPQDTPSIPLRDTPNQAEAPDLEVQDDHLVSQSQAKESVDVDPNSSSSAQATPTISQLLPRPGENQVPSQKKHEKDDYQQYDSLFSGYPLLRSRPTDSKSTVIPIPDKNDSIFPFTHSSTSSNPSTSDFLSNSPFDPHASTSFLPHSKISSSLTSSAVLPDLKPLRIAAVMKVLDPARPICQYEIPGGGVCRDPGCKDNHLSRMGSGAAGSSQNLFSQRYQPSVVEPSDQDTAQYLVDSWGSSDDESLKQKIIATLEDVRSKNPSMVFEERVSLAITLVQSAPSTLVV</sequence>
<dbReference type="HOGENOM" id="CLU_012464_0_0_1"/>
<feature type="compositionally biased region" description="Low complexity" evidence="1">
    <location>
        <begin position="135"/>
        <end position="146"/>
    </location>
</feature>
<feature type="region of interest" description="Disordered" evidence="1">
    <location>
        <begin position="1"/>
        <end position="181"/>
    </location>
</feature>
<feature type="compositionally biased region" description="Low complexity" evidence="1">
    <location>
        <begin position="18"/>
        <end position="33"/>
    </location>
</feature>
<name>V2XTB6_MONRO</name>
<protein>
    <recommendedName>
        <fullName evidence="4">Zinc-finger domain-containing protein</fullName>
    </recommendedName>
</protein>
<reference evidence="2 3" key="1">
    <citation type="journal article" date="2014" name="BMC Genomics">
        <title>Genome and secretome analysis of the hemibiotrophic fungal pathogen, Moniliophthora roreri, which causes frosty pod rot disease of cacao: mechanisms of the biotrophic and necrotrophic phases.</title>
        <authorList>
            <person name="Meinhardt L.W."/>
            <person name="Costa G.G.L."/>
            <person name="Thomazella D.P.T."/>
            <person name="Teixeira P.J.P.L."/>
            <person name="Carazzolle M.F."/>
            <person name="Schuster S.C."/>
            <person name="Carlson J.E."/>
            <person name="Guiltinan M.J."/>
            <person name="Mieczkowski P."/>
            <person name="Farmer A."/>
            <person name="Ramaraj T."/>
            <person name="Crozier J."/>
            <person name="Davis R.E."/>
            <person name="Shao J."/>
            <person name="Melnick R.L."/>
            <person name="Pereira G.A.G."/>
            <person name="Bailey B.A."/>
        </authorList>
    </citation>
    <scope>NUCLEOTIDE SEQUENCE [LARGE SCALE GENOMIC DNA]</scope>
    <source>
        <strain evidence="2 3">MCA 2997</strain>
    </source>
</reference>
<evidence type="ECO:0000313" key="2">
    <source>
        <dbReference type="EMBL" id="ESK95770.1"/>
    </source>
</evidence>
<feature type="compositionally biased region" description="Low complexity" evidence="1">
    <location>
        <begin position="442"/>
        <end position="451"/>
    </location>
</feature>
<evidence type="ECO:0000313" key="3">
    <source>
        <dbReference type="Proteomes" id="UP000017559"/>
    </source>
</evidence>
<keyword evidence="3" id="KW-1185">Reference proteome</keyword>
<gene>
    <name evidence="2" type="ORF">Moror_12499</name>
</gene>
<feature type="compositionally biased region" description="Pro residues" evidence="1">
    <location>
        <begin position="674"/>
        <end position="683"/>
    </location>
</feature>
<organism evidence="2 3">
    <name type="scientific">Moniliophthora roreri (strain MCA 2997)</name>
    <name type="common">Cocoa frosty pod rot fungus</name>
    <name type="synonym">Crinipellis roreri</name>
    <dbReference type="NCBI Taxonomy" id="1381753"/>
    <lineage>
        <taxon>Eukaryota</taxon>
        <taxon>Fungi</taxon>
        <taxon>Dikarya</taxon>
        <taxon>Basidiomycota</taxon>
        <taxon>Agaricomycotina</taxon>
        <taxon>Agaricomycetes</taxon>
        <taxon>Agaricomycetidae</taxon>
        <taxon>Agaricales</taxon>
        <taxon>Marasmiineae</taxon>
        <taxon>Marasmiaceae</taxon>
        <taxon>Moniliophthora</taxon>
    </lineage>
</organism>
<dbReference type="KEGG" id="mrr:Moror_12499"/>
<dbReference type="Proteomes" id="UP000017559">
    <property type="component" value="Unassembled WGS sequence"/>
</dbReference>
<feature type="compositionally biased region" description="Polar residues" evidence="1">
    <location>
        <begin position="1"/>
        <end position="17"/>
    </location>
</feature>
<evidence type="ECO:0008006" key="4">
    <source>
        <dbReference type="Google" id="ProtNLM"/>
    </source>
</evidence>
<feature type="region of interest" description="Disordered" evidence="1">
    <location>
        <begin position="793"/>
        <end position="812"/>
    </location>
</feature>
<feature type="region of interest" description="Disordered" evidence="1">
    <location>
        <begin position="339"/>
        <end position="368"/>
    </location>
</feature>
<accession>V2XTB6</accession>
<feature type="region of interest" description="Disordered" evidence="1">
    <location>
        <begin position="383"/>
        <end position="495"/>
    </location>
</feature>
<comment type="caution">
    <text evidence="2">The sequence shown here is derived from an EMBL/GenBank/DDBJ whole genome shotgun (WGS) entry which is preliminary data.</text>
</comment>